<dbReference type="InterPro" id="IPR000209">
    <property type="entry name" value="Peptidase_S8/S53_dom"/>
</dbReference>
<evidence type="ECO:0000256" key="4">
    <source>
        <dbReference type="ARBA" id="ARBA00022825"/>
    </source>
</evidence>
<dbReference type="PROSITE" id="PS00138">
    <property type="entry name" value="SUBTILASE_SER"/>
    <property type="match status" value="1"/>
</dbReference>
<keyword evidence="2" id="KW-0645">Protease</keyword>
<dbReference type="InterPro" id="IPR023828">
    <property type="entry name" value="Peptidase_S8_Ser-AS"/>
</dbReference>
<organism evidence="6">
    <name type="scientific">marine sediment metagenome</name>
    <dbReference type="NCBI Taxonomy" id="412755"/>
    <lineage>
        <taxon>unclassified sequences</taxon>
        <taxon>metagenomes</taxon>
        <taxon>ecological metagenomes</taxon>
    </lineage>
</organism>
<reference evidence="6" key="1">
    <citation type="journal article" date="2014" name="Front. Microbiol.">
        <title>High frequency of phylogenetically diverse reductive dehalogenase-homologous genes in deep subseafloor sedimentary metagenomes.</title>
        <authorList>
            <person name="Kawai M."/>
            <person name="Futagami T."/>
            <person name="Toyoda A."/>
            <person name="Takaki Y."/>
            <person name="Nishi S."/>
            <person name="Hori S."/>
            <person name="Arai W."/>
            <person name="Tsubouchi T."/>
            <person name="Morono Y."/>
            <person name="Uchiyama I."/>
            <person name="Ito T."/>
            <person name="Fujiyama A."/>
            <person name="Inagaki F."/>
            <person name="Takami H."/>
        </authorList>
    </citation>
    <scope>NUCLEOTIDE SEQUENCE</scope>
    <source>
        <strain evidence="6">Expedition CK06-06</strain>
    </source>
</reference>
<dbReference type="InterPro" id="IPR036852">
    <property type="entry name" value="Peptidase_S8/S53_dom_sf"/>
</dbReference>
<accession>X1PF54</accession>
<protein>
    <recommendedName>
        <fullName evidence="5">Peptidase S8/S53 domain-containing protein</fullName>
    </recommendedName>
</protein>
<dbReference type="InterPro" id="IPR050131">
    <property type="entry name" value="Peptidase_S8_subtilisin-like"/>
</dbReference>
<proteinExistence type="inferred from homology"/>
<dbReference type="PROSITE" id="PS51892">
    <property type="entry name" value="SUBTILASE"/>
    <property type="match status" value="1"/>
</dbReference>
<feature type="non-terminal residue" evidence="6">
    <location>
        <position position="1"/>
    </location>
</feature>
<evidence type="ECO:0000256" key="1">
    <source>
        <dbReference type="ARBA" id="ARBA00011073"/>
    </source>
</evidence>
<dbReference type="AlphaFoldDB" id="X1PF54"/>
<evidence type="ECO:0000313" key="6">
    <source>
        <dbReference type="EMBL" id="GAI54463.1"/>
    </source>
</evidence>
<gene>
    <name evidence="6" type="ORF">S06H3_58397</name>
</gene>
<dbReference type="GO" id="GO:0006508">
    <property type="term" value="P:proteolysis"/>
    <property type="evidence" value="ECO:0007669"/>
    <property type="project" value="UniProtKB-KW"/>
</dbReference>
<evidence type="ECO:0000259" key="5">
    <source>
        <dbReference type="Pfam" id="PF00082"/>
    </source>
</evidence>
<comment type="caution">
    <text evidence="6">The sequence shown here is derived from an EMBL/GenBank/DDBJ whole genome shotgun (WGS) entry which is preliminary data.</text>
</comment>
<dbReference type="EMBL" id="BARV01037797">
    <property type="protein sequence ID" value="GAI54463.1"/>
    <property type="molecule type" value="Genomic_DNA"/>
</dbReference>
<name>X1PF54_9ZZZZ</name>
<comment type="similarity">
    <text evidence="1">Belongs to the peptidase S8 family.</text>
</comment>
<dbReference type="Gene3D" id="3.40.50.200">
    <property type="entry name" value="Peptidase S8/S53 domain"/>
    <property type="match status" value="1"/>
</dbReference>
<feature type="domain" description="Peptidase S8/S53" evidence="5">
    <location>
        <begin position="2"/>
        <end position="210"/>
    </location>
</feature>
<sequence length="213" mass="22721">EGIAGVCWNVSLMALRILDSDGEGSVNDAIAAIDYAIAMGANVINASWGTYDYLYSQPLFEAIQRAEAAGILFVAGAGNDGYPWAAYPAAYGRYYGLNNVISVMATDHNDNRAYWSLDSASNYGYDVDLGAPGMFILSTFPTNETDAMTDSDYSTDYDVLEGDDVPVAQGRSISGTSAAAPHVAGAAALMWSVNPNFTHTQIKQLILRSVDKT</sequence>
<dbReference type="PANTHER" id="PTHR43806">
    <property type="entry name" value="PEPTIDASE S8"/>
    <property type="match status" value="1"/>
</dbReference>
<dbReference type="Pfam" id="PF00082">
    <property type="entry name" value="Peptidase_S8"/>
    <property type="match status" value="1"/>
</dbReference>
<feature type="non-terminal residue" evidence="6">
    <location>
        <position position="213"/>
    </location>
</feature>
<dbReference type="GO" id="GO:0004252">
    <property type="term" value="F:serine-type endopeptidase activity"/>
    <property type="evidence" value="ECO:0007669"/>
    <property type="project" value="InterPro"/>
</dbReference>
<dbReference type="SUPFAM" id="SSF52743">
    <property type="entry name" value="Subtilisin-like"/>
    <property type="match status" value="1"/>
</dbReference>
<keyword evidence="4" id="KW-0720">Serine protease</keyword>
<dbReference type="PANTHER" id="PTHR43806:SF11">
    <property type="entry name" value="CEREVISIN-RELATED"/>
    <property type="match status" value="1"/>
</dbReference>
<keyword evidence="3" id="KW-0378">Hydrolase</keyword>
<evidence type="ECO:0000256" key="3">
    <source>
        <dbReference type="ARBA" id="ARBA00022801"/>
    </source>
</evidence>
<evidence type="ECO:0000256" key="2">
    <source>
        <dbReference type="ARBA" id="ARBA00022670"/>
    </source>
</evidence>